<dbReference type="NCBIfam" id="TIGR00728">
    <property type="entry name" value="OPT_sfam"/>
    <property type="match status" value="1"/>
</dbReference>
<dbReference type="Proteomes" id="UP001295794">
    <property type="component" value="Unassembled WGS sequence"/>
</dbReference>
<keyword evidence="7 9" id="KW-1133">Transmembrane helix</keyword>
<keyword evidence="6" id="KW-0653">Protein transport</keyword>
<name>A0AAD2H2K2_9AGAR</name>
<dbReference type="GO" id="GO:0016020">
    <property type="term" value="C:membrane"/>
    <property type="evidence" value="ECO:0007669"/>
    <property type="project" value="UniProtKB-SubCell"/>
</dbReference>
<evidence type="ECO:0000313" key="10">
    <source>
        <dbReference type="EMBL" id="CAK5266492.1"/>
    </source>
</evidence>
<feature type="transmembrane region" description="Helical" evidence="9">
    <location>
        <begin position="605"/>
        <end position="627"/>
    </location>
</feature>
<feature type="transmembrane region" description="Helical" evidence="9">
    <location>
        <begin position="372"/>
        <end position="392"/>
    </location>
</feature>
<dbReference type="AlphaFoldDB" id="A0AAD2H2K2"/>
<evidence type="ECO:0000256" key="8">
    <source>
        <dbReference type="ARBA" id="ARBA00023136"/>
    </source>
</evidence>
<dbReference type="NCBIfam" id="TIGR00727">
    <property type="entry name" value="ISP4_OPT"/>
    <property type="match status" value="1"/>
</dbReference>
<evidence type="ECO:0000256" key="7">
    <source>
        <dbReference type="ARBA" id="ARBA00022989"/>
    </source>
</evidence>
<keyword evidence="11" id="KW-1185">Reference proteome</keyword>
<dbReference type="InterPro" id="IPR004648">
    <property type="entry name" value="Oligpept_transpt"/>
</dbReference>
<keyword evidence="8 9" id="KW-0472">Membrane</keyword>
<feature type="transmembrane region" description="Helical" evidence="9">
    <location>
        <begin position="758"/>
        <end position="780"/>
    </location>
</feature>
<feature type="transmembrane region" description="Helical" evidence="9">
    <location>
        <begin position="482"/>
        <end position="509"/>
    </location>
</feature>
<accession>A0AAD2H2K2</accession>
<feature type="transmembrane region" description="Helical" evidence="9">
    <location>
        <begin position="577"/>
        <end position="598"/>
    </location>
</feature>
<evidence type="ECO:0000313" key="11">
    <source>
        <dbReference type="Proteomes" id="UP001295794"/>
    </source>
</evidence>
<comment type="subcellular location">
    <subcellularLocation>
        <location evidence="1">Membrane</location>
        <topology evidence="1">Multi-pass membrane protein</topology>
    </subcellularLocation>
</comment>
<feature type="transmembrane region" description="Helical" evidence="9">
    <location>
        <begin position="277"/>
        <end position="295"/>
    </location>
</feature>
<keyword evidence="3" id="KW-0813">Transport</keyword>
<feature type="transmembrane region" description="Helical" evidence="9">
    <location>
        <begin position="241"/>
        <end position="265"/>
    </location>
</feature>
<feature type="transmembrane region" description="Helical" evidence="9">
    <location>
        <begin position="549"/>
        <end position="571"/>
    </location>
</feature>
<dbReference type="PANTHER" id="PTHR22601">
    <property type="entry name" value="ISP4 LIKE PROTEIN"/>
    <property type="match status" value="1"/>
</dbReference>
<proteinExistence type="inferred from homology"/>
<feature type="transmembrane region" description="Helical" evidence="9">
    <location>
        <begin position="413"/>
        <end position="435"/>
    </location>
</feature>
<evidence type="ECO:0000256" key="3">
    <source>
        <dbReference type="ARBA" id="ARBA00022448"/>
    </source>
</evidence>
<dbReference type="Pfam" id="PF03169">
    <property type="entry name" value="OPT"/>
    <property type="match status" value="1"/>
</dbReference>
<evidence type="ECO:0000256" key="6">
    <source>
        <dbReference type="ARBA" id="ARBA00022927"/>
    </source>
</evidence>
<dbReference type="EMBL" id="CAVNYO010000109">
    <property type="protein sequence ID" value="CAK5266492.1"/>
    <property type="molecule type" value="Genomic_DNA"/>
</dbReference>
<feature type="transmembrane region" description="Helical" evidence="9">
    <location>
        <begin position="341"/>
        <end position="360"/>
    </location>
</feature>
<feature type="transmembrane region" description="Helical" evidence="9">
    <location>
        <begin position="659"/>
        <end position="681"/>
    </location>
</feature>
<comment type="caution">
    <text evidence="10">The sequence shown here is derived from an EMBL/GenBank/DDBJ whole genome shotgun (WGS) entry which is preliminary data.</text>
</comment>
<reference evidence="10" key="1">
    <citation type="submission" date="2023-11" db="EMBL/GenBank/DDBJ databases">
        <authorList>
            <person name="De Vega J J."/>
            <person name="De Vega J J."/>
        </authorList>
    </citation>
    <scope>NUCLEOTIDE SEQUENCE</scope>
</reference>
<evidence type="ECO:0000256" key="1">
    <source>
        <dbReference type="ARBA" id="ARBA00004141"/>
    </source>
</evidence>
<dbReference type="InterPro" id="IPR004813">
    <property type="entry name" value="OPT"/>
</dbReference>
<evidence type="ECO:0000256" key="5">
    <source>
        <dbReference type="ARBA" id="ARBA00022856"/>
    </source>
</evidence>
<evidence type="ECO:0008006" key="12">
    <source>
        <dbReference type="Google" id="ProtNLM"/>
    </source>
</evidence>
<feature type="transmembrane region" description="Helical" evidence="9">
    <location>
        <begin position="800"/>
        <end position="824"/>
    </location>
</feature>
<evidence type="ECO:0000256" key="2">
    <source>
        <dbReference type="ARBA" id="ARBA00008807"/>
    </source>
</evidence>
<feature type="transmembrane region" description="Helical" evidence="9">
    <location>
        <begin position="725"/>
        <end position="746"/>
    </location>
</feature>
<sequence length="867" mass="97302">MQESEGMGVSESPSFRCLHSCTPAAWSSLLPMAEKEINEKDSVRSSSLGEKGGVLADIEVLATEIQAVPDDILEASEYAKTMSAEEIEETIKLIVKEHGDDPNFPRTVIEAANRYLYDPELRQDPVEFQRVYEELKVEAAMMNVNSAYAEVRAVVSNKDDPTTPVLTFRTWVIGTIFVGAGGFINQFFSIRFPGISVGSNVAQVLAYPFAKLLELLPAREFTTFGYTWTLNPGPFNPKEHMIITIMANVGFSTPYTTSIIWVQYLPLYFNQSWATNFGYQILTALSTNLIGYGLAGLTRRFLVYPASAVWYNNLSIIALNRAFHHEKATVANGWSMTRMRWFLYCFGSMFVYFWFPDYIFQALSYFNWITWIAPNNVHLAAITGSVSGLGLNPIPTFDWNQLTYFLDPLINPFYTTMNTFVGTMITFPVIVAIWYTNTWNTGYLPINSNRVFDNTGNFYNVSRAVGPDTLFDAQLYDNYSPAYLAAANIIIYGVFFAVYTATLSHAILYHRRDMLHGFKSILSFGRKTSDMHRDVHVRLMEQYKEVGEWQYFMILVAAIGLGAAGVGAYATETSPAVVLYGVFLAAIFVIPIGIIYSITNVQITLNVLAELFGGLWFPGNAVAMNYFKSYGYVTTAHTLNFAQDLKLAHYMHIPPVATFWAQIYATVVSSFICTAILNFQMTKIPDVCTPHQVDHFICPGINTFFTASVLWGTLGPKRMFGQGGIYNSLLYCFLIGAALPIPFYFLRKRFRSLEHVHLPVIIYGGLIWAPGSIANIWPAVPVAWLFNVFIKKRYLAWWGKYNYITTTAFSAAIAISAIVIFFAVQWPNVVIDWSGNNRPFEGCDANGCTRLTVPVNGTFGPAVGEFH</sequence>
<protein>
    <recommendedName>
        <fullName evidence="12">OPT oligopeptide transporter</fullName>
    </recommendedName>
</protein>
<feature type="transmembrane region" description="Helical" evidence="9">
    <location>
        <begin position="301"/>
        <end position="320"/>
    </location>
</feature>
<dbReference type="GO" id="GO:0035673">
    <property type="term" value="F:oligopeptide transmembrane transporter activity"/>
    <property type="evidence" value="ECO:0007669"/>
    <property type="project" value="InterPro"/>
</dbReference>
<keyword evidence="4 9" id="KW-0812">Transmembrane</keyword>
<organism evidence="10 11">
    <name type="scientific">Mycena citricolor</name>
    <dbReference type="NCBI Taxonomy" id="2018698"/>
    <lineage>
        <taxon>Eukaryota</taxon>
        <taxon>Fungi</taxon>
        <taxon>Dikarya</taxon>
        <taxon>Basidiomycota</taxon>
        <taxon>Agaricomycotina</taxon>
        <taxon>Agaricomycetes</taxon>
        <taxon>Agaricomycetidae</taxon>
        <taxon>Agaricales</taxon>
        <taxon>Marasmiineae</taxon>
        <taxon>Mycenaceae</taxon>
        <taxon>Mycena</taxon>
    </lineage>
</organism>
<comment type="similarity">
    <text evidence="2">Belongs to the oligopeptide OPT transporter family.</text>
</comment>
<evidence type="ECO:0000256" key="9">
    <source>
        <dbReference type="SAM" id="Phobius"/>
    </source>
</evidence>
<gene>
    <name evidence="10" type="ORF">MYCIT1_LOCUS8264</name>
</gene>
<evidence type="ECO:0000256" key="4">
    <source>
        <dbReference type="ARBA" id="ARBA00022692"/>
    </source>
</evidence>
<dbReference type="GO" id="GO:0015031">
    <property type="term" value="P:protein transport"/>
    <property type="evidence" value="ECO:0007669"/>
    <property type="project" value="UniProtKB-KW"/>
</dbReference>
<keyword evidence="5" id="KW-0571">Peptide transport</keyword>